<dbReference type="AlphaFoldDB" id="A0A7X5R1H3"/>
<dbReference type="InterPro" id="IPR036390">
    <property type="entry name" value="WH_DNA-bd_sf"/>
</dbReference>
<dbReference type="PANTHER" id="PTHR43537">
    <property type="entry name" value="TRANSCRIPTIONAL REGULATOR, GNTR FAMILY"/>
    <property type="match status" value="1"/>
</dbReference>
<feature type="compositionally biased region" description="Low complexity" evidence="4">
    <location>
        <begin position="17"/>
        <end position="31"/>
    </location>
</feature>
<reference evidence="6 7" key="1">
    <citation type="submission" date="2020-02" db="EMBL/GenBank/DDBJ databases">
        <title>Sequencing the genomes of 1000 actinobacteria strains.</title>
        <authorList>
            <person name="Klenk H.-P."/>
        </authorList>
    </citation>
    <scope>NUCLEOTIDE SEQUENCE [LARGE SCALE GENOMIC DNA]</scope>
    <source>
        <strain evidence="6 7">DSM 27960</strain>
    </source>
</reference>
<proteinExistence type="predicted"/>
<dbReference type="InterPro" id="IPR000524">
    <property type="entry name" value="Tscrpt_reg_HTH_GntR"/>
</dbReference>
<comment type="caution">
    <text evidence="6">The sequence shown here is derived from an EMBL/GenBank/DDBJ whole genome shotgun (WGS) entry which is preliminary data.</text>
</comment>
<keyword evidence="1" id="KW-0805">Transcription regulation</keyword>
<dbReference type="GO" id="GO:0003677">
    <property type="term" value="F:DNA binding"/>
    <property type="evidence" value="ECO:0007669"/>
    <property type="project" value="UniProtKB-KW"/>
</dbReference>
<dbReference type="Pfam" id="PF07729">
    <property type="entry name" value="FCD"/>
    <property type="match status" value="1"/>
</dbReference>
<keyword evidence="3" id="KW-0804">Transcription</keyword>
<feature type="region of interest" description="Disordered" evidence="4">
    <location>
        <begin position="1"/>
        <end position="60"/>
    </location>
</feature>
<dbReference type="Proteomes" id="UP000541033">
    <property type="component" value="Unassembled WGS sequence"/>
</dbReference>
<name>A0A7X5R1H3_9MICO</name>
<dbReference type="EMBL" id="JAAMOX010000001">
    <property type="protein sequence ID" value="NIH53884.1"/>
    <property type="molecule type" value="Genomic_DNA"/>
</dbReference>
<evidence type="ECO:0000313" key="7">
    <source>
        <dbReference type="Proteomes" id="UP000541033"/>
    </source>
</evidence>
<dbReference type="PANTHER" id="PTHR43537:SF24">
    <property type="entry name" value="GLUCONATE OPERON TRANSCRIPTIONAL REPRESSOR"/>
    <property type="match status" value="1"/>
</dbReference>
<dbReference type="Pfam" id="PF00392">
    <property type="entry name" value="GntR"/>
    <property type="match status" value="1"/>
</dbReference>
<evidence type="ECO:0000256" key="4">
    <source>
        <dbReference type="SAM" id="MobiDB-lite"/>
    </source>
</evidence>
<dbReference type="InterPro" id="IPR036388">
    <property type="entry name" value="WH-like_DNA-bd_sf"/>
</dbReference>
<dbReference type="RefSeq" id="WP_167149859.1">
    <property type="nucleotide sequence ID" value="NZ_JAAMOX010000001.1"/>
</dbReference>
<feature type="region of interest" description="Disordered" evidence="4">
    <location>
        <begin position="127"/>
        <end position="146"/>
    </location>
</feature>
<dbReference type="InterPro" id="IPR008920">
    <property type="entry name" value="TF_FadR/GntR_C"/>
</dbReference>
<evidence type="ECO:0000259" key="5">
    <source>
        <dbReference type="PROSITE" id="PS50949"/>
    </source>
</evidence>
<feature type="domain" description="HTH gntR-type" evidence="5">
    <location>
        <begin position="59"/>
        <end position="129"/>
    </location>
</feature>
<sequence length="282" mass="30174">MTAQPSAENGLLHLLLADSATPGATASTTPDAAEHQEEASPVRSVEPDDHPRRRHVRSPNAFEETLQRLLQMVRLGVVAPGEQLPPEREFAIRLGVSRDTLRDALATLAEAGYLVSRRGRYGGTFVADQLPPDAAPAPGSPSDVSAEQLSDALGLRMILETGAAREAASRSLSAAERDGLWRALEESRAATAENYRRLDSRFHLQIAELAGIPSLVAPLADAKMRVNNLLDCLPLIGPNISHSNEQHEQLAVAILAGNPAAAEAVMREHLEGTSALLRGFFA</sequence>
<dbReference type="InterPro" id="IPR011711">
    <property type="entry name" value="GntR_C"/>
</dbReference>
<evidence type="ECO:0000256" key="2">
    <source>
        <dbReference type="ARBA" id="ARBA00023125"/>
    </source>
</evidence>
<evidence type="ECO:0000256" key="3">
    <source>
        <dbReference type="ARBA" id="ARBA00023163"/>
    </source>
</evidence>
<dbReference type="Gene3D" id="1.10.10.10">
    <property type="entry name" value="Winged helix-like DNA-binding domain superfamily/Winged helix DNA-binding domain"/>
    <property type="match status" value="1"/>
</dbReference>
<accession>A0A7X5R1H3</accession>
<protein>
    <submittedName>
        <fullName evidence="6">DNA-binding FadR family transcriptional regulator</fullName>
    </submittedName>
</protein>
<evidence type="ECO:0000313" key="6">
    <source>
        <dbReference type="EMBL" id="NIH53884.1"/>
    </source>
</evidence>
<dbReference type="GO" id="GO:0003700">
    <property type="term" value="F:DNA-binding transcription factor activity"/>
    <property type="evidence" value="ECO:0007669"/>
    <property type="project" value="InterPro"/>
</dbReference>
<dbReference type="CDD" id="cd07377">
    <property type="entry name" value="WHTH_GntR"/>
    <property type="match status" value="1"/>
</dbReference>
<dbReference type="PROSITE" id="PS50949">
    <property type="entry name" value="HTH_GNTR"/>
    <property type="match status" value="1"/>
</dbReference>
<dbReference type="SMART" id="SM00895">
    <property type="entry name" value="FCD"/>
    <property type="match status" value="1"/>
</dbReference>
<dbReference type="SUPFAM" id="SSF46785">
    <property type="entry name" value="Winged helix' DNA-binding domain"/>
    <property type="match status" value="1"/>
</dbReference>
<gene>
    <name evidence="6" type="ORF">FHX76_001752</name>
</gene>
<feature type="compositionally biased region" description="Basic and acidic residues" evidence="4">
    <location>
        <begin position="32"/>
        <end position="51"/>
    </location>
</feature>
<dbReference type="SMART" id="SM00345">
    <property type="entry name" value="HTH_GNTR"/>
    <property type="match status" value="1"/>
</dbReference>
<keyword evidence="7" id="KW-1185">Reference proteome</keyword>
<dbReference type="PRINTS" id="PR00035">
    <property type="entry name" value="HTHGNTR"/>
</dbReference>
<dbReference type="SUPFAM" id="SSF48008">
    <property type="entry name" value="GntR ligand-binding domain-like"/>
    <property type="match status" value="1"/>
</dbReference>
<keyword evidence="2 6" id="KW-0238">DNA-binding</keyword>
<organism evidence="6 7">
    <name type="scientific">Lysinibacter cavernae</name>
    <dbReference type="NCBI Taxonomy" id="1640652"/>
    <lineage>
        <taxon>Bacteria</taxon>
        <taxon>Bacillati</taxon>
        <taxon>Actinomycetota</taxon>
        <taxon>Actinomycetes</taxon>
        <taxon>Micrococcales</taxon>
        <taxon>Microbacteriaceae</taxon>
        <taxon>Lysinibacter</taxon>
    </lineage>
</organism>
<evidence type="ECO:0000256" key="1">
    <source>
        <dbReference type="ARBA" id="ARBA00023015"/>
    </source>
</evidence>
<dbReference type="Gene3D" id="1.20.120.530">
    <property type="entry name" value="GntR ligand-binding domain-like"/>
    <property type="match status" value="1"/>
</dbReference>